<feature type="domain" description="Rad50/SbcC-type AAA" evidence="2">
    <location>
        <begin position="5"/>
        <end position="217"/>
    </location>
</feature>
<dbReference type="Gene3D" id="3.40.50.300">
    <property type="entry name" value="P-loop containing nucleotide triphosphate hydrolases"/>
    <property type="match status" value="2"/>
</dbReference>
<dbReference type="Pfam" id="PF13476">
    <property type="entry name" value="AAA_23"/>
    <property type="match status" value="1"/>
</dbReference>
<dbReference type="InterPro" id="IPR027417">
    <property type="entry name" value="P-loop_NTPase"/>
</dbReference>
<sequence length="645" mass="70245">MNFPQLEIENFLTIGQAKLSLADRGLVLFQGINEDDSSAHSNGAGKSSIADALCWCLYGTTARDESGDAVVNRKAGKNCRVATTAVDGDDVYKIVRHRKHKQGKNALHLFKQDATGDWTDLTKGTDKLTQEEVLKVIGSSFEVFCGSVYAGQEKMPDLPGMTDKKLKLLVEEASGTTVLEQAYEVARKRLLQKESDKTYAEASLKAEIVAQTSIIAQQEQANTDHAGFEKRRRDRLRSLAEEARELARQAGELGSEITAAGKSGVETALKEAQDKLAGVKGEQAEERRLADELAKIEREVASGTADLRSLKVAFDRAKVDLDGISERVGQPCGECGKAYCEHDLEEATTRARAKLADVKKQFATTRSQVESAQKRAQSARDALSTHRASLTDVSEASALSASLNTKMSNIAALERKRENLINQARDRAKQAKAVRAEDNPFAAIINRLMDQAKEVTSRIEGAEKKVKEAEAALEIAKSVAKVFSPAGVRAHILDEVTPFLNDQTAKYLGALSDGNIRATWSTLVKNAKGELREKFSIEVENDCGGETFKSISGGEKRKVRIAAALALQDLVARRASKPIDLFIGDEIDDALDPAGLERLTTILHEKARERGSVMVISHADLKDWISQIVTVRKAGGQSTIEETVA</sequence>
<feature type="coiled-coil region" evidence="1">
    <location>
        <begin position="236"/>
        <end position="299"/>
    </location>
</feature>
<keyword evidence="4" id="KW-1185">Reference proteome</keyword>
<reference evidence="3 4" key="1">
    <citation type="submission" date="2016-10" db="EMBL/GenBank/DDBJ databases">
        <authorList>
            <person name="de Groot N.N."/>
        </authorList>
    </citation>
    <scope>NUCLEOTIDE SEQUENCE [LARGE SCALE GENOMIC DNA]</scope>
    <source>
        <strain evidence="3 4">A52C2</strain>
    </source>
</reference>
<dbReference type="InterPro" id="IPR038729">
    <property type="entry name" value="Rad50/SbcC_AAA"/>
</dbReference>
<accession>A0A1H9MY15</accession>
<dbReference type="RefSeq" id="WP_092498588.1">
    <property type="nucleotide sequence ID" value="NZ_FOFG01000014.1"/>
</dbReference>
<evidence type="ECO:0000313" key="3">
    <source>
        <dbReference type="EMBL" id="SER28427.1"/>
    </source>
</evidence>
<dbReference type="AlphaFoldDB" id="A0A1H9MY15"/>
<dbReference type="STRING" id="1855383.SAMN05216548_11497"/>
<dbReference type="Proteomes" id="UP000199647">
    <property type="component" value="Unassembled WGS sequence"/>
</dbReference>
<evidence type="ECO:0000256" key="1">
    <source>
        <dbReference type="SAM" id="Coils"/>
    </source>
</evidence>
<proteinExistence type="predicted"/>
<evidence type="ECO:0000259" key="2">
    <source>
        <dbReference type="Pfam" id="PF13476"/>
    </source>
</evidence>
<protein>
    <submittedName>
        <fullName evidence="3">AAA domain-containing protein</fullName>
    </submittedName>
</protein>
<dbReference type="SUPFAM" id="SSF52540">
    <property type="entry name" value="P-loop containing nucleoside triphosphate hydrolases"/>
    <property type="match status" value="1"/>
</dbReference>
<organism evidence="3 4">
    <name type="scientific">Faunimonas pinastri</name>
    <dbReference type="NCBI Taxonomy" id="1855383"/>
    <lineage>
        <taxon>Bacteria</taxon>
        <taxon>Pseudomonadati</taxon>
        <taxon>Pseudomonadota</taxon>
        <taxon>Alphaproteobacteria</taxon>
        <taxon>Hyphomicrobiales</taxon>
        <taxon>Afifellaceae</taxon>
        <taxon>Faunimonas</taxon>
    </lineage>
</organism>
<gene>
    <name evidence="3" type="ORF">SAMN05216548_11497</name>
</gene>
<feature type="coiled-coil region" evidence="1">
    <location>
        <begin position="403"/>
        <end position="479"/>
    </location>
</feature>
<keyword evidence="1" id="KW-0175">Coiled coil</keyword>
<dbReference type="EMBL" id="FOFG01000014">
    <property type="protein sequence ID" value="SER28427.1"/>
    <property type="molecule type" value="Genomic_DNA"/>
</dbReference>
<evidence type="ECO:0000313" key="4">
    <source>
        <dbReference type="Proteomes" id="UP000199647"/>
    </source>
</evidence>
<name>A0A1H9MY15_9HYPH</name>
<dbReference type="PANTHER" id="PTHR32114:SF2">
    <property type="entry name" value="ABC TRANSPORTER ABCH.3"/>
    <property type="match status" value="1"/>
</dbReference>
<dbReference type="OrthoDB" id="9795626at2"/>
<dbReference type="PANTHER" id="PTHR32114">
    <property type="entry name" value="ABC TRANSPORTER ABCH.3"/>
    <property type="match status" value="1"/>
</dbReference>